<dbReference type="EMBL" id="CACVKT020007152">
    <property type="protein sequence ID" value="CAC5406025.1"/>
    <property type="molecule type" value="Genomic_DNA"/>
</dbReference>
<proteinExistence type="predicted"/>
<reference evidence="2 3" key="1">
    <citation type="submission" date="2020-06" db="EMBL/GenBank/DDBJ databases">
        <authorList>
            <person name="Li R."/>
            <person name="Bekaert M."/>
        </authorList>
    </citation>
    <scope>NUCLEOTIDE SEQUENCE [LARGE SCALE GENOMIC DNA]</scope>
    <source>
        <strain evidence="3">wild</strain>
    </source>
</reference>
<name>A0A6J8DDA6_MYTCO</name>
<protein>
    <submittedName>
        <fullName evidence="2">Uncharacterized protein</fullName>
    </submittedName>
</protein>
<sequence>MKNNVYFVVKNDDNVERQKKGDHSEFHDDCGVYNSNRGKDPKTYYITNPEGKLQVVYKRGDQFCSEKRIKGKLIYFPMQSQPSIDTVIELNRNYSTLNNDSSYLRRVSWLGGHENHIAVVEYFKGYMQSIQIVANITDETSDTPLNVKRNLEHDESSGPSSSKLVHNQKHNDNNSQDGSAEIRTLSSDSHFLSTGYLNKGFMEAEEVVKWLTSFLYEKAHNSIPDGIKNDVYFLVKNDENVERRKNGVRSKFPDDCRGYDYSTGSTSKNYFITNPESRLKVVFKKGDKFCYKKVVKGKKIYYPHETQPSSDNITELFRYYTTLKKDSSCKRRVSWLGGHENHIALVEYSGKFPGLVPHGNSKDTDTIQTCANVMSEMSDMFQDTPSPSMRKQVYDKKHNGNKSWEKNVTEQTPTFTQTPKELTDLQTTSAPSTLDCSTVVRTLSPNIHSLSNGCLNKGFLEAEEPTTVKNDVYFVVKNNKNVERHKNGAISNFSDDCGVYNCFRGSTSKSYFVTNPEGRLKVINKKGDQFCYAKQVKGKKIFYPLDTQPLSDNVIELFRHYSTLKKDSSYKRRVSWLGGHENQIALVEYSGKFSGLVPHGNSKNKKKICSNTCQCNVLDVGSATSR</sequence>
<feature type="region of interest" description="Disordered" evidence="1">
    <location>
        <begin position="149"/>
        <end position="180"/>
    </location>
</feature>
<evidence type="ECO:0000313" key="3">
    <source>
        <dbReference type="Proteomes" id="UP000507470"/>
    </source>
</evidence>
<keyword evidence="3" id="KW-1185">Reference proteome</keyword>
<evidence type="ECO:0000256" key="1">
    <source>
        <dbReference type="SAM" id="MobiDB-lite"/>
    </source>
</evidence>
<gene>
    <name evidence="2" type="ORF">MCOR_39644</name>
</gene>
<accession>A0A6J8DDA6</accession>
<organism evidence="2 3">
    <name type="scientific">Mytilus coruscus</name>
    <name type="common">Sea mussel</name>
    <dbReference type="NCBI Taxonomy" id="42192"/>
    <lineage>
        <taxon>Eukaryota</taxon>
        <taxon>Metazoa</taxon>
        <taxon>Spiralia</taxon>
        <taxon>Lophotrochozoa</taxon>
        <taxon>Mollusca</taxon>
        <taxon>Bivalvia</taxon>
        <taxon>Autobranchia</taxon>
        <taxon>Pteriomorphia</taxon>
        <taxon>Mytilida</taxon>
        <taxon>Mytiloidea</taxon>
        <taxon>Mytilidae</taxon>
        <taxon>Mytilinae</taxon>
        <taxon>Mytilus</taxon>
    </lineage>
</organism>
<evidence type="ECO:0000313" key="2">
    <source>
        <dbReference type="EMBL" id="CAC5406025.1"/>
    </source>
</evidence>
<dbReference type="OrthoDB" id="6074141at2759"/>
<dbReference type="AlphaFoldDB" id="A0A6J8DDA6"/>
<dbReference type="Proteomes" id="UP000507470">
    <property type="component" value="Unassembled WGS sequence"/>
</dbReference>